<gene>
    <name evidence="2" type="ORF">RFM42_24770</name>
</gene>
<organism evidence="2 3">
    <name type="scientific">Mesorhizobium vachelliae</name>
    <dbReference type="NCBI Taxonomy" id="3072309"/>
    <lineage>
        <taxon>Bacteria</taxon>
        <taxon>Pseudomonadati</taxon>
        <taxon>Pseudomonadota</taxon>
        <taxon>Alphaproteobacteria</taxon>
        <taxon>Hyphomicrobiales</taxon>
        <taxon>Phyllobacteriaceae</taxon>
        <taxon>Mesorhizobium</taxon>
    </lineage>
</organism>
<dbReference type="InterPro" id="IPR006680">
    <property type="entry name" value="Amidohydro-rel"/>
</dbReference>
<dbReference type="Proteomes" id="UP001285154">
    <property type="component" value="Unassembled WGS sequence"/>
</dbReference>
<dbReference type="RefSeq" id="WP_320251612.1">
    <property type="nucleotide sequence ID" value="NZ_JAVIIQ010000011.1"/>
</dbReference>
<dbReference type="InterPro" id="IPR057744">
    <property type="entry name" value="OTAase-like"/>
</dbReference>
<dbReference type="EMBL" id="JAVIIQ010000011">
    <property type="protein sequence ID" value="MDX8534228.1"/>
    <property type="molecule type" value="Genomic_DNA"/>
</dbReference>
<dbReference type="InterPro" id="IPR032466">
    <property type="entry name" value="Metal_Hydrolase"/>
</dbReference>
<dbReference type="Gene3D" id="3.20.20.140">
    <property type="entry name" value="Metal-dependent hydrolases"/>
    <property type="match status" value="1"/>
</dbReference>
<evidence type="ECO:0000313" key="3">
    <source>
        <dbReference type="Proteomes" id="UP001285154"/>
    </source>
</evidence>
<dbReference type="SUPFAM" id="SSF51338">
    <property type="entry name" value="Composite domain of metallo-dependent hydrolases"/>
    <property type="match status" value="2"/>
</dbReference>
<protein>
    <submittedName>
        <fullName evidence="2">Amidohydrolase family protein</fullName>
    </submittedName>
</protein>
<evidence type="ECO:0000313" key="2">
    <source>
        <dbReference type="EMBL" id="MDX8534228.1"/>
    </source>
</evidence>
<dbReference type="SUPFAM" id="SSF51556">
    <property type="entry name" value="Metallo-dependent hydrolases"/>
    <property type="match status" value="1"/>
</dbReference>
<reference evidence="2 3" key="1">
    <citation type="submission" date="2023-08" db="EMBL/GenBank/DDBJ databases">
        <title>Implementing the SeqCode for naming new Mesorhizobium species isolated from Vachellia karroo root nodules.</title>
        <authorList>
            <person name="Van Lill M."/>
        </authorList>
    </citation>
    <scope>NUCLEOTIDE SEQUENCE [LARGE SCALE GENOMIC DNA]</scope>
    <source>
        <strain evidence="2 3">VK25D</strain>
    </source>
</reference>
<sequence length="458" mass="50069">MSTKTYFRCGKLFDGESETILSDQTIVVENGKITQVAASSELPAADDITEADFGTNFVMPGLIDVHTHLAYGNAKTEEDIDLYSSLEFRALRGVFFARQVLASGFTTIVAPGDSGMVSRAVRDAIDAGLFEGPSVTAAGPYITSRQGLTDWYPTWIGVPTTSIGVLVTSRDEQIEQVRKQVKEGVDAVKIAMDGILRRPNGELVAAFTMDETKAMVDEVHRLGKIAITHARGREATLYAAKSGVDLIFHASEIDDEGLDAVLANNCAICPTLTLLRNTLDFVEPEDPAFREGRANAWRREFDAAVENLQKVRKAGVPMPIGTDSGFAVTPFGEWHAREIEIFVKDLGFSPIQALKAATSVSARVVRPKDKVGRIAPGYRADLVALNSDPTKNISVLLERDKFAAVVRGGRFVSTEKTLYDPKRVSDFAMTISSDLYTRERVAELMMQRASHEQGSRLN</sequence>
<keyword evidence="3" id="KW-1185">Reference proteome</keyword>
<dbReference type="Pfam" id="PF01979">
    <property type="entry name" value="Amidohydro_1"/>
    <property type="match status" value="1"/>
</dbReference>
<proteinExistence type="predicted"/>
<dbReference type="CDD" id="cd01299">
    <property type="entry name" value="Met_dep_hydrolase_A"/>
    <property type="match status" value="1"/>
</dbReference>
<dbReference type="Gene3D" id="2.30.40.10">
    <property type="entry name" value="Urease, subunit C, domain 1"/>
    <property type="match status" value="1"/>
</dbReference>
<evidence type="ECO:0000259" key="1">
    <source>
        <dbReference type="Pfam" id="PF01979"/>
    </source>
</evidence>
<comment type="caution">
    <text evidence="2">The sequence shown here is derived from an EMBL/GenBank/DDBJ whole genome shotgun (WGS) entry which is preliminary data.</text>
</comment>
<dbReference type="InterPro" id="IPR011059">
    <property type="entry name" value="Metal-dep_hydrolase_composite"/>
</dbReference>
<dbReference type="InterPro" id="IPR051781">
    <property type="entry name" value="Metallo-dep_Hydrolase"/>
</dbReference>
<accession>A0ABU5A943</accession>
<feature type="domain" description="Amidohydrolase-related" evidence="1">
    <location>
        <begin position="57"/>
        <end position="412"/>
    </location>
</feature>
<dbReference type="PANTHER" id="PTHR43135">
    <property type="entry name" value="ALPHA-D-RIBOSE 1-METHYLPHOSPHONATE 5-TRIPHOSPHATE DIPHOSPHATASE"/>
    <property type="match status" value="1"/>
</dbReference>
<name>A0ABU5A943_9HYPH</name>
<dbReference type="PANTHER" id="PTHR43135:SF3">
    <property type="entry name" value="ALPHA-D-RIBOSE 1-METHYLPHOSPHONATE 5-TRIPHOSPHATE DIPHOSPHATASE"/>
    <property type="match status" value="1"/>
</dbReference>